<dbReference type="EMBL" id="SNSQ01000030">
    <property type="protein sequence ID" value="TEU42876.1"/>
    <property type="molecule type" value="Genomic_DNA"/>
</dbReference>
<gene>
    <name evidence="2" type="ORF">E3D37_24550</name>
</gene>
<evidence type="ECO:0000313" key="2">
    <source>
        <dbReference type="EMBL" id="TEU42876.1"/>
    </source>
</evidence>
<organism evidence="2 3">
    <name type="scientific">Burkholderia cepacia</name>
    <name type="common">Pseudomonas cepacia</name>
    <dbReference type="NCBI Taxonomy" id="292"/>
    <lineage>
        <taxon>Bacteria</taxon>
        <taxon>Pseudomonadati</taxon>
        <taxon>Pseudomonadota</taxon>
        <taxon>Betaproteobacteria</taxon>
        <taxon>Burkholderiales</taxon>
        <taxon>Burkholderiaceae</taxon>
        <taxon>Burkholderia</taxon>
        <taxon>Burkholderia cepacia complex</taxon>
    </lineage>
</organism>
<dbReference type="AlphaFoldDB" id="A0AAX2RIN4"/>
<feature type="region of interest" description="Disordered" evidence="1">
    <location>
        <begin position="84"/>
        <end position="118"/>
    </location>
</feature>
<comment type="caution">
    <text evidence="2">The sequence shown here is derived from an EMBL/GenBank/DDBJ whole genome shotgun (WGS) entry which is preliminary data.</text>
</comment>
<sequence>MTAVLSRFSRALEARIQYAYAVRTTDPGSPAWFNYLHTGRQHAIALARACASDHDGECPPLIADIPMLRDAFEGAELEIHQRQRRQIDGDVAERNPLCSRNLGGGQEQRAPGPARAQA</sequence>
<proteinExistence type="predicted"/>
<feature type="compositionally biased region" description="Basic and acidic residues" evidence="1">
    <location>
        <begin position="84"/>
        <end position="93"/>
    </location>
</feature>
<protein>
    <submittedName>
        <fullName evidence="2">Uncharacterized protein</fullName>
    </submittedName>
</protein>
<evidence type="ECO:0000313" key="3">
    <source>
        <dbReference type="Proteomes" id="UP000298234"/>
    </source>
</evidence>
<evidence type="ECO:0000256" key="1">
    <source>
        <dbReference type="SAM" id="MobiDB-lite"/>
    </source>
</evidence>
<accession>A0AAX2RIN4</accession>
<name>A0AAX2RIN4_BURCE</name>
<dbReference type="Proteomes" id="UP000298234">
    <property type="component" value="Unassembled WGS sequence"/>
</dbReference>
<reference evidence="2 3" key="1">
    <citation type="submission" date="2019-03" db="EMBL/GenBank/DDBJ databases">
        <title>Burkholderia cepacia outbreak.</title>
        <authorList>
            <person name="Farzana R."/>
            <person name="Walsh T.R."/>
        </authorList>
    </citation>
    <scope>NUCLEOTIDE SEQUENCE [LARGE SCALE GENOMIC DNA]</scope>
    <source>
        <strain evidence="3">d13</strain>
    </source>
</reference>